<reference evidence="2" key="1">
    <citation type="journal article" date="2023" name="Nat. Plants">
        <title>Single-cell RNA sequencing provides a high-resolution roadmap for understanding the multicellular compartmentation of specialized metabolism.</title>
        <authorList>
            <person name="Sun S."/>
            <person name="Shen X."/>
            <person name="Li Y."/>
            <person name="Li Y."/>
            <person name="Wang S."/>
            <person name="Li R."/>
            <person name="Zhang H."/>
            <person name="Shen G."/>
            <person name="Guo B."/>
            <person name="Wei J."/>
            <person name="Xu J."/>
            <person name="St-Pierre B."/>
            <person name="Chen S."/>
            <person name="Sun C."/>
        </authorList>
    </citation>
    <scope>NUCLEOTIDE SEQUENCE [LARGE SCALE GENOMIC DNA]</scope>
</reference>
<evidence type="ECO:0000313" key="2">
    <source>
        <dbReference type="Proteomes" id="UP001060085"/>
    </source>
</evidence>
<keyword evidence="2" id="KW-1185">Reference proteome</keyword>
<sequence>MGPRRKKSFDLNEVREFLNHLLVDKPLLPFVIPFLLIVWFIEKWFFSLSNWVPLVVAVWATIQYGSYQRRLLTEDLNKKWKQVTLQTSPTTPLEHCEWLNKLLIEIWPNYMGPKLSLRFSSIVERRLRHRKPKLIEKLELQAFSLGSCPPILGIHGTRWSTSGDQRFMRLGFDWDTTEINIMLFAKLAKPLMGTARIVINSLHIKGDLVLIPVLDGRAVLYSFVSTPDVRIGVAFGSGGSQSLPATELPGVSSWLVKLVTDTINKRMVEPHRNCLALPAVDLYKKAVGGVLNVTVISGSKLSRSNLRGSPSRRQQCSLKDVNLEDHLDYKDLRTFVEVEIEELTRRTEVKPGSSPVWNSSFNMVLHDNAGVIRFNLYEYNPDSIKYDYLTSCEIKVRYVADDSTIFWATGADSKVIAKRAEICGREIEMTVPFDGINSGELTAKLVLKEWQFSDGSNSIHTLQPGSRHSSNGSSANFLPTTGRKIYVTVVEGRNLVLKERFGKSDPYVKLQYGKVTRKTKTVQHTSDPAWDQKFEFDEIVGGEYLKIKCFMEELFGDESIGSAHVNLEGLVEGSLRDVWIPLEKVNSGELHLQIEAVRVADQEGSKGLHGGSTNGWIELVLIEAKDLVAADLRGTSDPYVRIDYGNLKRRTKVMYKTLNPKWHQTFEFPDDGSPLVLHVRDHNALLPTSSIGDCTVEYHRLPPNHMSDKWIPLQGVKRGEIHVQITRKVPELEKKPSDPELATTKARIQNSMQIKQTLIKFQSLIEEGKVEELWGSMNELESLHDAQEEYMNQLETEQMLLLNKINELGQELLNSSPSLSRSATIL</sequence>
<organism evidence="1 2">
    <name type="scientific">Catharanthus roseus</name>
    <name type="common">Madagascar periwinkle</name>
    <name type="synonym">Vinca rosea</name>
    <dbReference type="NCBI Taxonomy" id="4058"/>
    <lineage>
        <taxon>Eukaryota</taxon>
        <taxon>Viridiplantae</taxon>
        <taxon>Streptophyta</taxon>
        <taxon>Embryophyta</taxon>
        <taxon>Tracheophyta</taxon>
        <taxon>Spermatophyta</taxon>
        <taxon>Magnoliopsida</taxon>
        <taxon>eudicotyledons</taxon>
        <taxon>Gunneridae</taxon>
        <taxon>Pentapetalae</taxon>
        <taxon>asterids</taxon>
        <taxon>lamiids</taxon>
        <taxon>Gentianales</taxon>
        <taxon>Apocynaceae</taxon>
        <taxon>Rauvolfioideae</taxon>
        <taxon>Vinceae</taxon>
        <taxon>Catharanthinae</taxon>
        <taxon>Catharanthus</taxon>
    </lineage>
</organism>
<dbReference type="Proteomes" id="UP001060085">
    <property type="component" value="Linkage Group LG06"/>
</dbReference>
<comment type="caution">
    <text evidence="1">The sequence shown here is derived from an EMBL/GenBank/DDBJ whole genome shotgun (WGS) entry which is preliminary data.</text>
</comment>
<dbReference type="EMBL" id="CM044706">
    <property type="protein sequence ID" value="KAI5660200.1"/>
    <property type="molecule type" value="Genomic_DNA"/>
</dbReference>
<name>A0ACC0AIW0_CATRO</name>
<proteinExistence type="predicted"/>
<gene>
    <name evidence="1" type="ORF">M9H77_28993</name>
</gene>
<protein>
    <submittedName>
        <fullName evidence="1">Uncharacterized protein</fullName>
    </submittedName>
</protein>
<evidence type="ECO:0000313" key="1">
    <source>
        <dbReference type="EMBL" id="KAI5660200.1"/>
    </source>
</evidence>
<accession>A0ACC0AIW0</accession>